<comment type="caution">
    <text evidence="1">The sequence shown here is derived from an EMBL/GenBank/DDBJ whole genome shotgun (WGS) entry which is preliminary data.</text>
</comment>
<accession>X1V3J1</accession>
<dbReference type="EMBL" id="BARW01036030">
    <property type="protein sequence ID" value="GAJ24264.1"/>
    <property type="molecule type" value="Genomic_DNA"/>
</dbReference>
<sequence>MSLTVTLVDGEIDSHFTGIPIDGVQIGTYEI</sequence>
<protein>
    <submittedName>
        <fullName evidence="1">Uncharacterized protein</fullName>
    </submittedName>
</protein>
<reference evidence="1" key="1">
    <citation type="journal article" date="2014" name="Front. Microbiol.">
        <title>High frequency of phylogenetically diverse reductive dehalogenase-homologous genes in deep subseafloor sedimentary metagenomes.</title>
        <authorList>
            <person name="Kawai M."/>
            <person name="Futagami T."/>
            <person name="Toyoda A."/>
            <person name="Takaki Y."/>
            <person name="Nishi S."/>
            <person name="Hori S."/>
            <person name="Arai W."/>
            <person name="Tsubouchi T."/>
            <person name="Morono Y."/>
            <person name="Uchiyama I."/>
            <person name="Ito T."/>
            <person name="Fujiyama A."/>
            <person name="Inagaki F."/>
            <person name="Takami H."/>
        </authorList>
    </citation>
    <scope>NUCLEOTIDE SEQUENCE</scope>
    <source>
        <strain evidence="1">Expedition CK06-06</strain>
    </source>
</reference>
<proteinExistence type="predicted"/>
<evidence type="ECO:0000313" key="1">
    <source>
        <dbReference type="EMBL" id="GAJ24264.1"/>
    </source>
</evidence>
<name>X1V3J1_9ZZZZ</name>
<feature type="non-terminal residue" evidence="1">
    <location>
        <position position="31"/>
    </location>
</feature>
<organism evidence="1">
    <name type="scientific">marine sediment metagenome</name>
    <dbReference type="NCBI Taxonomy" id="412755"/>
    <lineage>
        <taxon>unclassified sequences</taxon>
        <taxon>metagenomes</taxon>
        <taxon>ecological metagenomes</taxon>
    </lineage>
</organism>
<gene>
    <name evidence="1" type="ORF">S12H4_56046</name>
</gene>
<dbReference type="AlphaFoldDB" id="X1V3J1"/>